<dbReference type="GO" id="GO:0005737">
    <property type="term" value="C:cytoplasm"/>
    <property type="evidence" value="ECO:0007669"/>
    <property type="project" value="UniProtKB-SubCell"/>
</dbReference>
<comment type="subcellular location">
    <subcellularLocation>
        <location evidence="1 7">Cytoplasm</location>
    </subcellularLocation>
</comment>
<proteinExistence type="inferred from homology"/>
<dbReference type="KEGG" id="htq:FRZ44_08160"/>
<comment type="function">
    <text evidence="7">Required for chromosome condensation and partitioning.</text>
</comment>
<dbReference type="PIRSF" id="PIRSF005719">
    <property type="entry name" value="SMC"/>
    <property type="match status" value="1"/>
</dbReference>
<keyword evidence="11" id="KW-1185">Reference proteome</keyword>
<dbReference type="GO" id="GO:0016887">
    <property type="term" value="F:ATP hydrolysis activity"/>
    <property type="evidence" value="ECO:0007669"/>
    <property type="project" value="InterPro"/>
</dbReference>
<dbReference type="InterPro" id="IPR011890">
    <property type="entry name" value="SMC_prok"/>
</dbReference>
<dbReference type="InterPro" id="IPR010935">
    <property type="entry name" value="SMC_hinge"/>
</dbReference>
<protein>
    <recommendedName>
        <fullName evidence="7">Chromosome partition protein Smc</fullName>
    </recommendedName>
</protein>
<dbReference type="FunFam" id="3.40.50.300:FF:000901">
    <property type="entry name" value="Chromosome partition protein Smc"/>
    <property type="match status" value="1"/>
</dbReference>
<keyword evidence="2 7" id="KW-0963">Cytoplasm</keyword>
<keyword evidence="4 7" id="KW-0067">ATP-binding</keyword>
<dbReference type="GO" id="GO:0007062">
    <property type="term" value="P:sister chromatid cohesion"/>
    <property type="evidence" value="ECO:0007669"/>
    <property type="project" value="InterPro"/>
</dbReference>
<dbReference type="Gene3D" id="3.40.50.300">
    <property type="entry name" value="P-loop containing nucleotide triphosphate hydrolases"/>
    <property type="match status" value="2"/>
</dbReference>
<dbReference type="Pfam" id="PF02463">
    <property type="entry name" value="SMC_N"/>
    <property type="match status" value="1"/>
</dbReference>
<dbReference type="EMBL" id="CP042906">
    <property type="protein sequence ID" value="QEX15532.1"/>
    <property type="molecule type" value="Genomic_DNA"/>
</dbReference>
<dbReference type="InterPro" id="IPR036277">
    <property type="entry name" value="SMC_hinge_sf"/>
</dbReference>
<dbReference type="SUPFAM" id="SSF52540">
    <property type="entry name" value="P-loop containing nucleoside triphosphate hydrolases"/>
    <property type="match status" value="1"/>
</dbReference>
<dbReference type="InterPro" id="IPR003395">
    <property type="entry name" value="RecF/RecN/SMC_N"/>
</dbReference>
<feature type="domain" description="SMC hinge" evidence="9">
    <location>
        <begin position="508"/>
        <end position="597"/>
    </location>
</feature>
<evidence type="ECO:0000313" key="11">
    <source>
        <dbReference type="Proteomes" id="UP000326202"/>
    </source>
</evidence>
<dbReference type="Proteomes" id="UP000326202">
    <property type="component" value="Chromosome"/>
</dbReference>
<evidence type="ECO:0000256" key="7">
    <source>
        <dbReference type="HAMAP-Rule" id="MF_01894"/>
    </source>
</evidence>
<dbReference type="GO" id="GO:0007059">
    <property type="term" value="P:chromosome segregation"/>
    <property type="evidence" value="ECO:0007669"/>
    <property type="project" value="UniProtKB-UniRule"/>
</dbReference>
<dbReference type="OrthoDB" id="9808768at2"/>
<feature type="coiled-coil region" evidence="7">
    <location>
        <begin position="951"/>
        <end position="992"/>
    </location>
</feature>
<dbReference type="InterPro" id="IPR027417">
    <property type="entry name" value="P-loop_NTPase"/>
</dbReference>
<evidence type="ECO:0000256" key="6">
    <source>
        <dbReference type="ARBA" id="ARBA00023125"/>
    </source>
</evidence>
<dbReference type="PANTHER" id="PTHR43977">
    <property type="entry name" value="STRUCTURAL MAINTENANCE OF CHROMOSOMES PROTEIN 3"/>
    <property type="match status" value="1"/>
</dbReference>
<evidence type="ECO:0000259" key="9">
    <source>
        <dbReference type="SMART" id="SM00968"/>
    </source>
</evidence>
<dbReference type="GO" id="GO:0005694">
    <property type="term" value="C:chromosome"/>
    <property type="evidence" value="ECO:0007669"/>
    <property type="project" value="InterPro"/>
</dbReference>
<comment type="subunit">
    <text evidence="7">Homodimer.</text>
</comment>
<keyword evidence="6 7" id="KW-0238">DNA-binding</keyword>
<dbReference type="GO" id="GO:0003677">
    <property type="term" value="F:DNA binding"/>
    <property type="evidence" value="ECO:0007669"/>
    <property type="project" value="UniProtKB-UniRule"/>
</dbReference>
<reference evidence="10 11" key="1">
    <citation type="submission" date="2019-08" db="EMBL/GenBank/DDBJ databases">
        <title>Hyperibacter terrae gen. nov., sp. nov. and Hyperibacter viscosus sp. nov., two new members in the family Rhodospirillaceae isolated from the rhizosphere of Hypericum perforatum.</title>
        <authorList>
            <person name="Noviana Z."/>
        </authorList>
    </citation>
    <scope>NUCLEOTIDE SEQUENCE [LARGE SCALE GENOMIC DNA]</scope>
    <source>
        <strain evidence="10 11">R5913</strain>
    </source>
</reference>
<dbReference type="HAMAP" id="MF_01894">
    <property type="entry name" value="Smc_prok"/>
    <property type="match status" value="1"/>
</dbReference>
<dbReference type="AlphaFoldDB" id="A0A5J6MDU0"/>
<keyword evidence="5 7" id="KW-0175">Coiled coil</keyword>
<comment type="similarity">
    <text evidence="7">Belongs to the SMC family.</text>
</comment>
<feature type="region of interest" description="Disordered" evidence="8">
    <location>
        <begin position="722"/>
        <end position="744"/>
    </location>
</feature>
<dbReference type="GO" id="GO:0006260">
    <property type="term" value="P:DNA replication"/>
    <property type="evidence" value="ECO:0007669"/>
    <property type="project" value="UniProtKB-UniRule"/>
</dbReference>
<evidence type="ECO:0000256" key="5">
    <source>
        <dbReference type="ARBA" id="ARBA00023054"/>
    </source>
</evidence>
<evidence type="ECO:0000256" key="3">
    <source>
        <dbReference type="ARBA" id="ARBA00022741"/>
    </source>
</evidence>
<keyword evidence="3 7" id="KW-0547">Nucleotide-binding</keyword>
<dbReference type="InterPro" id="IPR024704">
    <property type="entry name" value="SMC"/>
</dbReference>
<gene>
    <name evidence="7 10" type="primary">smc</name>
    <name evidence="10" type="ORF">FRZ44_08160</name>
</gene>
<evidence type="ECO:0000256" key="2">
    <source>
        <dbReference type="ARBA" id="ARBA00022490"/>
    </source>
</evidence>
<sequence>MVHFTKLKLVGFKSFVDSTEMPIEPGMTGIVGPNGCGKSNLVEALRWVMGETSAKRMRGGEMDDVIFAGNTGRPARNVAEVVLSLDNADRNVPSQFNGNEALEISRRIDRGVGSHYRVNGSEVRARDVQLLFADAATGAHSTAMVSQGRVGAIISAKPTERRALLEEAAGITGLHSRRHEAELRLRAAEANLARLEDVIVTLEAQFQTLKKQARQAQRYRTIADQLRKAEAVLIHLQWTESQARIEAARQALAEAESAVASATEAAAIAAREQADGASVLPGLRQSEAEAAAALQRLTLARGALEQEEQRVQQQQTEAERRRQQVEGDIGREQALLEDAAAAQARLAEEEAQLTEASAREGDALAEAQRQANDSQAQVETTETELAQLTQTIAEGEARHSALVRRLAELGERLRRLDQRAEATRIERERLTAETEQDLELVAAKHRLAETEDNLAAAETRRGEAEQALTAAEAAETEARAGQQAAQSAHAKLAAEASTLGELFVGTESSSQPPLIDQLQVEPGYEAALGAALGDDLTASTDLAAPVHWQSVSERPDRPDLPAGAEPLSRFVTGSPVLLRRLHQIGVVDSEATGRALADQIGQGQRLVSKDGAMWRWDGYTVATGAPSPAAVRLKQRNRLNEVKRELEGATATLEQAQSTLTRATEARSAAAAEAEAARAAGRQTYQAVDQARSALAQVQQRLAEAVSRLTVLKRTAEEVAAERAETDAQRQQAEADQAALPDLGGARERVAELKPRLAEERGQLIERRGAVERLKREAAIRAERQSTVTRERTSWTQRSEAAQRQLETYQQRLAEIGEEIERLARRPAELAEQRQRLLDEIAGATSARQAAADRLAEAETRLADYDRALKAAEHELGQARENRVRTEGLVAQAEQSGALVIERSQERLEVAPADALALAELDEGAELPDREAVETRIQRLTRERENIGPVNLRAESEAEELETQISGMQNERNDLVSAIARLRQGIASLNREGRERLLAAFEVVNGHFQQLFTRLFGGGRAHLALTEAEDPLEAGLEIMASPPGKKLQVMSLLSGGEQALTALALLFGVFLTNPAPICVLDEVDAPLDDANVDRFCDLVEELARVTTTRFLVITHHRLTMARMDRLFGVTMAERGVSQLVSVDLQRAAELRQSA</sequence>
<comment type="domain">
    <text evidence="7">Contains large globular domains required for ATP hydrolysis at each terminus and a third globular domain forming a flexible hinge near the middle of the molecule. These domains are separated by coiled-coil structures.</text>
</comment>
<dbReference type="GO" id="GO:0005524">
    <property type="term" value="F:ATP binding"/>
    <property type="evidence" value="ECO:0007669"/>
    <property type="project" value="UniProtKB-UniRule"/>
</dbReference>
<feature type="coiled-coil region" evidence="7">
    <location>
        <begin position="178"/>
        <end position="474"/>
    </location>
</feature>
<dbReference type="RefSeq" id="WP_151175974.1">
    <property type="nucleotide sequence ID" value="NZ_CP042906.1"/>
</dbReference>
<dbReference type="SMART" id="SM00968">
    <property type="entry name" value="SMC_hinge"/>
    <property type="match status" value="1"/>
</dbReference>
<name>A0A5J6MDU0_9PROT</name>
<evidence type="ECO:0000313" key="10">
    <source>
        <dbReference type="EMBL" id="QEX15532.1"/>
    </source>
</evidence>
<dbReference type="SUPFAM" id="SSF75553">
    <property type="entry name" value="Smc hinge domain"/>
    <property type="match status" value="1"/>
</dbReference>
<feature type="coiled-coil region" evidence="7">
    <location>
        <begin position="792"/>
        <end position="889"/>
    </location>
</feature>
<evidence type="ECO:0000256" key="8">
    <source>
        <dbReference type="SAM" id="MobiDB-lite"/>
    </source>
</evidence>
<evidence type="ECO:0000256" key="1">
    <source>
        <dbReference type="ARBA" id="ARBA00004496"/>
    </source>
</evidence>
<feature type="binding site" evidence="7">
    <location>
        <begin position="33"/>
        <end position="40"/>
    </location>
    <ligand>
        <name>ATP</name>
        <dbReference type="ChEBI" id="CHEBI:30616"/>
    </ligand>
</feature>
<dbReference type="CDD" id="cd03278">
    <property type="entry name" value="ABC_SMC_barmotin"/>
    <property type="match status" value="1"/>
</dbReference>
<organism evidence="10 11">
    <name type="scientific">Hypericibacter terrae</name>
    <dbReference type="NCBI Taxonomy" id="2602015"/>
    <lineage>
        <taxon>Bacteria</taxon>
        <taxon>Pseudomonadati</taxon>
        <taxon>Pseudomonadota</taxon>
        <taxon>Alphaproteobacteria</taxon>
        <taxon>Rhodospirillales</taxon>
        <taxon>Dongiaceae</taxon>
        <taxon>Hypericibacter</taxon>
    </lineage>
</organism>
<accession>A0A5J6MDU0</accession>
<evidence type="ECO:0000256" key="4">
    <source>
        <dbReference type="ARBA" id="ARBA00022840"/>
    </source>
</evidence>
<feature type="compositionally biased region" description="Low complexity" evidence="8">
    <location>
        <begin position="729"/>
        <end position="739"/>
    </location>
</feature>
<dbReference type="GO" id="GO:0030261">
    <property type="term" value="P:chromosome condensation"/>
    <property type="evidence" value="ECO:0007669"/>
    <property type="project" value="InterPro"/>
</dbReference>